<dbReference type="EMBL" id="BSYR01000097">
    <property type="protein sequence ID" value="GMJ16029.1"/>
    <property type="molecule type" value="Genomic_DNA"/>
</dbReference>
<protein>
    <recommendedName>
        <fullName evidence="6">Late embryogenesis abundant protein LEA-2 subgroup domain-containing protein</fullName>
    </recommendedName>
</protein>
<dbReference type="PANTHER" id="PTHR31234">
    <property type="entry name" value="LATE EMBRYOGENESIS ABUNDANT (LEA) HYDROXYPROLINE-RICH GLYCOPROTEIN FAMILY"/>
    <property type="match status" value="1"/>
</dbReference>
<name>A0A9W7MUI1_HIBTR</name>
<dbReference type="Proteomes" id="UP001165190">
    <property type="component" value="Unassembled WGS sequence"/>
</dbReference>
<dbReference type="GO" id="GO:0098542">
    <property type="term" value="P:defense response to other organism"/>
    <property type="evidence" value="ECO:0007669"/>
    <property type="project" value="InterPro"/>
</dbReference>
<dbReference type="InterPro" id="IPR044839">
    <property type="entry name" value="NDR1-like"/>
</dbReference>
<keyword evidence="3" id="KW-1133">Transmembrane helix</keyword>
<evidence type="ECO:0000313" key="4">
    <source>
        <dbReference type="EMBL" id="GMJ16029.1"/>
    </source>
</evidence>
<accession>A0A9W7MUI1</accession>
<evidence type="ECO:0000313" key="5">
    <source>
        <dbReference type="Proteomes" id="UP001165190"/>
    </source>
</evidence>
<feature type="transmembrane region" description="Helical" evidence="3">
    <location>
        <begin position="18"/>
        <end position="48"/>
    </location>
</feature>
<keyword evidence="2 3" id="KW-0472">Membrane</keyword>
<dbReference type="PANTHER" id="PTHR31234:SF66">
    <property type="entry name" value="LATE EMBRYOGENESIS ABUNDANT PROTEIN"/>
    <property type="match status" value="1"/>
</dbReference>
<sequence length="203" mass="22616">MPRPNPKFSSGRERPTPLWLWCAAIVCTIITLAVIIAGIVTFIGYLVIHPRVPYVSVIDGHLDPLRIDYAGILQIQATILIRAQNGNKKAHASFSHSNYTLSLNGEDIARLVAPPFEVSKNSSVDFNYLVQSSPIPLNPEQAQNVDTALKRDYFTLDLKGSARVRWRVGRLGSVRFLCHLDCHLHFHPSNGTYIPSRCTSNAK</sequence>
<dbReference type="OrthoDB" id="1875580at2759"/>
<proteinExistence type="predicted"/>
<dbReference type="AlphaFoldDB" id="A0A9W7MUI1"/>
<evidence type="ECO:0000256" key="3">
    <source>
        <dbReference type="SAM" id="Phobius"/>
    </source>
</evidence>
<reference evidence="4" key="1">
    <citation type="submission" date="2023-05" db="EMBL/GenBank/DDBJ databases">
        <title>Genome and transcriptome analyses reveal genes involved in the formation of fine ridges on petal epidermal cells in Hibiscus trionum.</title>
        <authorList>
            <person name="Koshimizu S."/>
            <person name="Masuda S."/>
            <person name="Ishii T."/>
            <person name="Shirasu K."/>
            <person name="Hoshino A."/>
            <person name="Arita M."/>
        </authorList>
    </citation>
    <scope>NUCLEOTIDE SEQUENCE</scope>
    <source>
        <strain evidence="4">Hamamatsu line</strain>
    </source>
</reference>
<dbReference type="GO" id="GO:0005886">
    <property type="term" value="C:plasma membrane"/>
    <property type="evidence" value="ECO:0007669"/>
    <property type="project" value="TreeGrafter"/>
</dbReference>
<comment type="caution">
    <text evidence="4">The sequence shown here is derived from an EMBL/GenBank/DDBJ whole genome shotgun (WGS) entry which is preliminary data.</text>
</comment>
<evidence type="ECO:0000256" key="1">
    <source>
        <dbReference type="ARBA" id="ARBA00004370"/>
    </source>
</evidence>
<organism evidence="4 5">
    <name type="scientific">Hibiscus trionum</name>
    <name type="common">Flower of an hour</name>
    <dbReference type="NCBI Taxonomy" id="183268"/>
    <lineage>
        <taxon>Eukaryota</taxon>
        <taxon>Viridiplantae</taxon>
        <taxon>Streptophyta</taxon>
        <taxon>Embryophyta</taxon>
        <taxon>Tracheophyta</taxon>
        <taxon>Spermatophyta</taxon>
        <taxon>Magnoliopsida</taxon>
        <taxon>eudicotyledons</taxon>
        <taxon>Gunneridae</taxon>
        <taxon>Pentapetalae</taxon>
        <taxon>rosids</taxon>
        <taxon>malvids</taxon>
        <taxon>Malvales</taxon>
        <taxon>Malvaceae</taxon>
        <taxon>Malvoideae</taxon>
        <taxon>Hibiscus</taxon>
    </lineage>
</organism>
<keyword evidence="3" id="KW-0812">Transmembrane</keyword>
<keyword evidence="5" id="KW-1185">Reference proteome</keyword>
<evidence type="ECO:0008006" key="6">
    <source>
        <dbReference type="Google" id="ProtNLM"/>
    </source>
</evidence>
<gene>
    <name evidence="4" type="ORF">HRI_005272100</name>
</gene>
<comment type="subcellular location">
    <subcellularLocation>
        <location evidence="1">Membrane</location>
    </subcellularLocation>
</comment>
<evidence type="ECO:0000256" key="2">
    <source>
        <dbReference type="ARBA" id="ARBA00023136"/>
    </source>
</evidence>